<dbReference type="InterPro" id="IPR011008">
    <property type="entry name" value="Dimeric_a/b-barrel"/>
</dbReference>
<comment type="caution">
    <text evidence="2">The sequence shown here is derived from an EMBL/GenBank/DDBJ whole genome shotgun (WGS) entry which is preliminary data.</text>
</comment>
<dbReference type="InterPro" id="IPR007138">
    <property type="entry name" value="ABM_dom"/>
</dbReference>
<keyword evidence="2" id="KW-0503">Monooxygenase</keyword>
<sequence>MLIVHCNVHTTPDGVDAFREASLTNAEASRQEPGCRVFECYQSDDDPTVFVLVEHYDQPSDLDFHKTQPHYLAWKEAVADLMAEPRKTVKYHTV</sequence>
<keyword evidence="2" id="KW-0560">Oxidoreductase</keyword>
<dbReference type="PANTHER" id="PTHR33336">
    <property type="entry name" value="QUINOL MONOOXYGENASE YGIN-RELATED"/>
    <property type="match status" value="1"/>
</dbReference>
<dbReference type="Pfam" id="PF03992">
    <property type="entry name" value="ABM"/>
    <property type="match status" value="1"/>
</dbReference>
<dbReference type="RefSeq" id="WP_343871840.1">
    <property type="nucleotide sequence ID" value="NZ_BAAAIX010000002.1"/>
</dbReference>
<dbReference type="GO" id="GO:0004497">
    <property type="term" value="F:monooxygenase activity"/>
    <property type="evidence" value="ECO:0007669"/>
    <property type="project" value="UniProtKB-KW"/>
</dbReference>
<organism evidence="2 3">
    <name type="scientific">Luteococcus peritonei</name>
    <dbReference type="NCBI Taxonomy" id="88874"/>
    <lineage>
        <taxon>Bacteria</taxon>
        <taxon>Bacillati</taxon>
        <taxon>Actinomycetota</taxon>
        <taxon>Actinomycetes</taxon>
        <taxon>Propionibacteriales</taxon>
        <taxon>Propionibacteriaceae</taxon>
        <taxon>Luteococcus</taxon>
    </lineage>
</organism>
<proteinExistence type="predicted"/>
<keyword evidence="3" id="KW-1185">Reference proteome</keyword>
<dbReference type="EC" id="1.-.-.-" evidence="2"/>
<protein>
    <submittedName>
        <fullName evidence="2">Quinol monooxygenase</fullName>
        <ecNumber evidence="2">1.-.-.-</ecNumber>
    </submittedName>
</protein>
<dbReference type="PROSITE" id="PS51725">
    <property type="entry name" value="ABM"/>
    <property type="match status" value="1"/>
</dbReference>
<name>A0ABW4RR75_9ACTN</name>
<dbReference type="PANTHER" id="PTHR33336:SF1">
    <property type="entry name" value="(4S)-4-HYDROXY-5-PHOSPHONOOXYPENTANE-2,3-DIONE ISOMERASE"/>
    <property type="match status" value="1"/>
</dbReference>
<dbReference type="Proteomes" id="UP001597326">
    <property type="component" value="Unassembled WGS sequence"/>
</dbReference>
<dbReference type="Gene3D" id="3.30.70.100">
    <property type="match status" value="1"/>
</dbReference>
<accession>A0ABW4RR75</accession>
<evidence type="ECO:0000313" key="2">
    <source>
        <dbReference type="EMBL" id="MFD1888756.1"/>
    </source>
</evidence>
<gene>
    <name evidence="2" type="ORF">ACFSCS_00955</name>
</gene>
<evidence type="ECO:0000259" key="1">
    <source>
        <dbReference type="PROSITE" id="PS51725"/>
    </source>
</evidence>
<dbReference type="EMBL" id="JBHUFZ010000002">
    <property type="protein sequence ID" value="MFD1888756.1"/>
    <property type="molecule type" value="Genomic_DNA"/>
</dbReference>
<reference evidence="3" key="1">
    <citation type="journal article" date="2019" name="Int. J. Syst. Evol. Microbiol.">
        <title>The Global Catalogue of Microorganisms (GCM) 10K type strain sequencing project: providing services to taxonomists for standard genome sequencing and annotation.</title>
        <authorList>
            <consortium name="The Broad Institute Genomics Platform"/>
            <consortium name="The Broad Institute Genome Sequencing Center for Infectious Disease"/>
            <person name="Wu L."/>
            <person name="Ma J."/>
        </authorList>
    </citation>
    <scope>NUCLEOTIDE SEQUENCE [LARGE SCALE GENOMIC DNA]</scope>
    <source>
        <strain evidence="3">CAIM 431</strain>
    </source>
</reference>
<evidence type="ECO:0000313" key="3">
    <source>
        <dbReference type="Proteomes" id="UP001597326"/>
    </source>
</evidence>
<feature type="domain" description="ABM" evidence="1">
    <location>
        <begin position="2"/>
        <end position="90"/>
    </location>
</feature>
<dbReference type="InterPro" id="IPR050744">
    <property type="entry name" value="AI-2_Isomerase_LsrG"/>
</dbReference>
<dbReference type="SUPFAM" id="SSF54909">
    <property type="entry name" value="Dimeric alpha+beta barrel"/>
    <property type="match status" value="1"/>
</dbReference>